<dbReference type="InterPro" id="IPR029062">
    <property type="entry name" value="Class_I_gatase-like"/>
</dbReference>
<dbReference type="Gene3D" id="3.40.50.880">
    <property type="match status" value="1"/>
</dbReference>
<dbReference type="Pfam" id="PF01965">
    <property type="entry name" value="DJ-1_PfpI"/>
    <property type="match status" value="1"/>
</dbReference>
<keyword evidence="6" id="KW-1185">Reference proteome</keyword>
<dbReference type="InterPro" id="IPR018060">
    <property type="entry name" value="HTH_AraC"/>
</dbReference>
<gene>
    <name evidence="5" type="ORF">KZJ38_23010</name>
</gene>
<dbReference type="PANTHER" id="PTHR43130">
    <property type="entry name" value="ARAC-FAMILY TRANSCRIPTIONAL REGULATOR"/>
    <property type="match status" value="1"/>
</dbReference>
<sequence>MHSVGFVVFPNFYMMGFAAVTAFELANLVLEETAYEVTVVSETGGLVSASAGIRVDSVPFSDTVVFDTVMFASGVETDLRSPALTAFVKHALKTSRRVAAPCTGAFVLAESGVLDGRRATTHWRFAGDLQRRFPEVAVDEDQIFVVDGAIWTSAGMAATIDMALAMIEKDHGKEVSRAVARKLVVYHRRAGGQSQFSALLELEPKSDRIQKAIDYAGAHLRNALSVEELAEVANLSPRQFSRAFAAETGQSPAKAVEQLRVEAARLMLEQGRHSLDVIADEVGFFDRDRMRRAFIRTLGQPPQLVRRTGRESRAMPEPEAED</sequence>
<dbReference type="CDD" id="cd03137">
    <property type="entry name" value="GATase1_AraC_1"/>
    <property type="match status" value="1"/>
</dbReference>
<evidence type="ECO:0000313" key="5">
    <source>
        <dbReference type="EMBL" id="QYD72587.1"/>
    </source>
</evidence>
<accession>A0ABX8UUB6</accession>
<dbReference type="InterPro" id="IPR009057">
    <property type="entry name" value="Homeodomain-like_sf"/>
</dbReference>
<evidence type="ECO:0000313" key="6">
    <source>
        <dbReference type="Proteomes" id="UP000826462"/>
    </source>
</evidence>
<dbReference type="PROSITE" id="PS01124">
    <property type="entry name" value="HTH_ARAC_FAMILY_2"/>
    <property type="match status" value="1"/>
</dbReference>
<dbReference type="PANTHER" id="PTHR43130:SF3">
    <property type="entry name" value="HTH-TYPE TRANSCRIPTIONAL REGULATOR RV1931C"/>
    <property type="match status" value="1"/>
</dbReference>
<feature type="domain" description="HTH araC/xylS-type" evidence="4">
    <location>
        <begin position="210"/>
        <end position="308"/>
    </location>
</feature>
<keyword evidence="1" id="KW-0805">Transcription regulation</keyword>
<dbReference type="SUPFAM" id="SSF52317">
    <property type="entry name" value="Class I glutamine amidotransferase-like"/>
    <property type="match status" value="1"/>
</dbReference>
<evidence type="ECO:0000256" key="2">
    <source>
        <dbReference type="ARBA" id="ARBA00023163"/>
    </source>
</evidence>
<reference evidence="5 6" key="1">
    <citation type="submission" date="2021-07" db="EMBL/GenBank/DDBJ databases">
        <title>Paraburkholderia edwinii protects Aspergillus sp. from phenazines by acting as a toxin sponge.</title>
        <authorList>
            <person name="Dahlstrom K.M."/>
            <person name="Newman D.K."/>
        </authorList>
    </citation>
    <scope>NUCLEOTIDE SEQUENCE [LARGE SCALE GENOMIC DNA]</scope>
    <source>
        <strain evidence="5 6">Pe01</strain>
    </source>
</reference>
<protein>
    <submittedName>
        <fullName evidence="5">GlxA family transcriptional regulator</fullName>
    </submittedName>
</protein>
<dbReference type="Pfam" id="PF12833">
    <property type="entry name" value="HTH_18"/>
    <property type="match status" value="1"/>
</dbReference>
<feature type="region of interest" description="Disordered" evidence="3">
    <location>
        <begin position="301"/>
        <end position="322"/>
    </location>
</feature>
<evidence type="ECO:0000259" key="4">
    <source>
        <dbReference type="PROSITE" id="PS01124"/>
    </source>
</evidence>
<evidence type="ECO:0000256" key="3">
    <source>
        <dbReference type="SAM" id="MobiDB-lite"/>
    </source>
</evidence>
<dbReference type="Proteomes" id="UP000826462">
    <property type="component" value="Chromosome 2"/>
</dbReference>
<dbReference type="Gene3D" id="1.10.10.60">
    <property type="entry name" value="Homeodomain-like"/>
    <property type="match status" value="1"/>
</dbReference>
<organism evidence="5 6">
    <name type="scientific">Paraburkholderia edwinii</name>
    <dbReference type="NCBI Taxonomy" id="2861782"/>
    <lineage>
        <taxon>Bacteria</taxon>
        <taxon>Pseudomonadati</taxon>
        <taxon>Pseudomonadota</taxon>
        <taxon>Betaproteobacteria</taxon>
        <taxon>Burkholderiales</taxon>
        <taxon>Burkholderiaceae</taxon>
        <taxon>Paraburkholderia</taxon>
    </lineage>
</organism>
<evidence type="ECO:0000256" key="1">
    <source>
        <dbReference type="ARBA" id="ARBA00023015"/>
    </source>
</evidence>
<name>A0ABX8UUB6_9BURK</name>
<dbReference type="InterPro" id="IPR052158">
    <property type="entry name" value="INH-QAR"/>
</dbReference>
<dbReference type="SMART" id="SM00342">
    <property type="entry name" value="HTH_ARAC"/>
    <property type="match status" value="1"/>
</dbReference>
<keyword evidence="2" id="KW-0804">Transcription</keyword>
<dbReference type="InterPro" id="IPR002818">
    <property type="entry name" value="DJ-1/PfpI"/>
</dbReference>
<dbReference type="SUPFAM" id="SSF46689">
    <property type="entry name" value="Homeodomain-like"/>
    <property type="match status" value="2"/>
</dbReference>
<dbReference type="RefSeq" id="WP_219802009.1">
    <property type="nucleotide sequence ID" value="NZ_CP080096.1"/>
</dbReference>
<dbReference type="EMBL" id="CP080096">
    <property type="protein sequence ID" value="QYD72587.1"/>
    <property type="molecule type" value="Genomic_DNA"/>
</dbReference>
<proteinExistence type="predicted"/>